<dbReference type="InterPro" id="IPR009081">
    <property type="entry name" value="PP-bd_ACP"/>
</dbReference>
<dbReference type="EMBL" id="CP007029">
    <property type="protein sequence ID" value="AHE97602.1"/>
    <property type="molecule type" value="Genomic_DNA"/>
</dbReference>
<name>W0DK35_9GAMM</name>
<evidence type="ECO:0000313" key="2">
    <source>
        <dbReference type="EMBL" id="AHE97602.1"/>
    </source>
</evidence>
<dbReference type="SUPFAM" id="SSF47336">
    <property type="entry name" value="ACP-like"/>
    <property type="match status" value="1"/>
</dbReference>
<organism evidence="2 3">
    <name type="scientific">Thioalkalivibrio paradoxus ARh 1</name>
    <dbReference type="NCBI Taxonomy" id="713585"/>
    <lineage>
        <taxon>Bacteria</taxon>
        <taxon>Pseudomonadati</taxon>
        <taxon>Pseudomonadota</taxon>
        <taxon>Gammaproteobacteria</taxon>
        <taxon>Chromatiales</taxon>
        <taxon>Ectothiorhodospiraceae</taxon>
        <taxon>Thioalkalivibrio</taxon>
    </lineage>
</organism>
<sequence length="48" mass="5437">MMDSLDFLNLVAFLEERYGIKIDSDALTPENFETPTTIVALVERSTET</sequence>
<dbReference type="PROSITE" id="PS50075">
    <property type="entry name" value="CARRIER"/>
    <property type="match status" value="1"/>
</dbReference>
<keyword evidence="3" id="KW-1185">Reference proteome</keyword>
<dbReference type="Proteomes" id="UP000005289">
    <property type="component" value="Chromosome"/>
</dbReference>
<accession>W0DK35</accession>
<dbReference type="HOGENOM" id="CLU_3158890_0_0_6"/>
<dbReference type="AlphaFoldDB" id="W0DK35"/>
<dbReference type="InterPro" id="IPR036736">
    <property type="entry name" value="ACP-like_sf"/>
</dbReference>
<feature type="domain" description="Carrier" evidence="1">
    <location>
        <begin position="1"/>
        <end position="46"/>
    </location>
</feature>
<reference evidence="2 3" key="1">
    <citation type="submission" date="2013-12" db="EMBL/GenBank/DDBJ databases">
        <authorList>
            <consortium name="DOE Joint Genome Institute"/>
            <person name="Muyzer G."/>
            <person name="Huntemann M."/>
            <person name="Han J."/>
            <person name="Chen A."/>
            <person name="Kyrpides N."/>
            <person name="Mavromatis K."/>
            <person name="Markowitz V."/>
            <person name="Palaniappan K."/>
            <person name="Ivanova N."/>
            <person name="Schaumberg A."/>
            <person name="Pati A."/>
            <person name="Liolios K."/>
            <person name="Nordberg H.P."/>
            <person name="Cantor M.N."/>
            <person name="Hua S.X."/>
            <person name="Woyke T."/>
        </authorList>
    </citation>
    <scope>NUCLEOTIDE SEQUENCE [LARGE SCALE GENOMIC DNA]</scope>
    <source>
        <strain evidence="2 3">ARh 1</strain>
    </source>
</reference>
<proteinExistence type="predicted"/>
<dbReference type="Gene3D" id="1.10.1200.10">
    <property type="entry name" value="ACP-like"/>
    <property type="match status" value="1"/>
</dbReference>
<dbReference type="STRING" id="713585.THITH_04265"/>
<evidence type="ECO:0000259" key="1">
    <source>
        <dbReference type="PROSITE" id="PS50075"/>
    </source>
</evidence>
<protein>
    <recommendedName>
        <fullName evidence="1">Carrier domain-containing protein</fullName>
    </recommendedName>
</protein>
<evidence type="ECO:0000313" key="3">
    <source>
        <dbReference type="Proteomes" id="UP000005289"/>
    </source>
</evidence>
<dbReference type="KEGG" id="tti:THITH_04265"/>
<dbReference type="Pfam" id="PF00550">
    <property type="entry name" value="PP-binding"/>
    <property type="match status" value="1"/>
</dbReference>
<gene>
    <name evidence="2" type="ORF">THITH_04265</name>
</gene>